<evidence type="ECO:0000256" key="2">
    <source>
        <dbReference type="ARBA" id="ARBA00023027"/>
    </source>
</evidence>
<dbReference type="SUPFAM" id="SSF51735">
    <property type="entry name" value="NAD(P)-binding Rossmann-fold domains"/>
    <property type="match status" value="1"/>
</dbReference>
<dbReference type="Gene3D" id="3.40.50.720">
    <property type="entry name" value="NAD(P)-binding Rossmann-like Domain"/>
    <property type="match status" value="1"/>
</dbReference>
<name>A0A494Y5T5_9BURK</name>
<dbReference type="PANTHER" id="PTHR43060">
    <property type="entry name" value="3-HYDROXYISOBUTYRATE DEHYDROGENASE-LIKE 1, MITOCHONDRIAL-RELATED"/>
    <property type="match status" value="1"/>
</dbReference>
<dbReference type="InterPro" id="IPR029154">
    <property type="entry name" value="HIBADH-like_NADP-bd"/>
</dbReference>
<evidence type="ECO:0000259" key="5">
    <source>
        <dbReference type="Pfam" id="PF03446"/>
    </source>
</evidence>
<dbReference type="GO" id="GO:0050661">
    <property type="term" value="F:NADP binding"/>
    <property type="evidence" value="ECO:0007669"/>
    <property type="project" value="InterPro"/>
</dbReference>
<sequence length="313" mass="32901">MSHTLGFIGLGVMGGSMCANLTRKSSKPVHVFDMSADAVAKAVEAGAIAEASIDALAQRADIVFLSLPSIVQVEAVCASLRDARGKVRTIVDMSTSDVARTRALAASLAADGIDYVDAPVARTAEAAIKGTLLIMTGASAQAYASLEPLLACMGSDLLHCGGVGAGQTVKILNNMMVFMTVNALAEILTIGRRAGLDGKTLFDMLSKGSADSFALRNHGMKSLVPDTYPEKIFPMAYAIKDAALALTLAKEAGFEPHIAQHTYDIMCEARDAGFAQNYHPAMVRVVDGRIAADKQADKQADKHVDTRASHPHA</sequence>
<evidence type="ECO:0000313" key="8">
    <source>
        <dbReference type="Proteomes" id="UP000270342"/>
    </source>
</evidence>
<dbReference type="GO" id="GO:0016491">
    <property type="term" value="F:oxidoreductase activity"/>
    <property type="evidence" value="ECO:0007669"/>
    <property type="project" value="UniProtKB-KW"/>
</dbReference>
<dbReference type="InterPro" id="IPR015815">
    <property type="entry name" value="HIBADH-related"/>
</dbReference>
<keyword evidence="2" id="KW-0520">NAD</keyword>
<accession>A0A494Y5T5</accession>
<dbReference type="SUPFAM" id="SSF48179">
    <property type="entry name" value="6-phosphogluconate dehydrogenase C-terminal domain-like"/>
    <property type="match status" value="1"/>
</dbReference>
<dbReference type="InterPro" id="IPR006115">
    <property type="entry name" value="6PGDH_NADP-bd"/>
</dbReference>
<dbReference type="InterPro" id="IPR013328">
    <property type="entry name" value="6PGD_dom2"/>
</dbReference>
<feature type="domain" description="3-hydroxyisobutyrate dehydrogenase-like NAD-binding" evidence="6">
    <location>
        <begin position="164"/>
        <end position="285"/>
    </location>
</feature>
<evidence type="ECO:0000313" key="7">
    <source>
        <dbReference type="EMBL" id="RKP57643.1"/>
    </source>
</evidence>
<dbReference type="PIRSF" id="PIRSF000103">
    <property type="entry name" value="HIBADH"/>
    <property type="match status" value="1"/>
</dbReference>
<dbReference type="Proteomes" id="UP000270342">
    <property type="component" value="Unassembled WGS sequence"/>
</dbReference>
<dbReference type="PANTHER" id="PTHR43060:SF15">
    <property type="entry name" value="3-HYDROXYISOBUTYRATE DEHYDROGENASE-LIKE 1, MITOCHONDRIAL-RELATED"/>
    <property type="match status" value="1"/>
</dbReference>
<feature type="active site" evidence="3">
    <location>
        <position position="170"/>
    </location>
</feature>
<feature type="region of interest" description="Disordered" evidence="4">
    <location>
        <begin position="294"/>
        <end position="313"/>
    </location>
</feature>
<organism evidence="7 8">
    <name type="scientific">Pararobbsia silviterrae</name>
    <dbReference type="NCBI Taxonomy" id="1792498"/>
    <lineage>
        <taxon>Bacteria</taxon>
        <taxon>Pseudomonadati</taxon>
        <taxon>Pseudomonadota</taxon>
        <taxon>Betaproteobacteria</taxon>
        <taxon>Burkholderiales</taxon>
        <taxon>Burkholderiaceae</taxon>
        <taxon>Pararobbsia</taxon>
    </lineage>
</organism>
<evidence type="ECO:0000256" key="4">
    <source>
        <dbReference type="SAM" id="MobiDB-lite"/>
    </source>
</evidence>
<reference evidence="7 8" key="1">
    <citation type="submission" date="2018-10" db="EMBL/GenBank/DDBJ databases">
        <title>Robbsia sp. DHC34, isolated from soil.</title>
        <authorList>
            <person name="Gao Z.-H."/>
            <person name="Qiu L.-H."/>
        </authorList>
    </citation>
    <scope>NUCLEOTIDE SEQUENCE [LARGE SCALE GENOMIC DNA]</scope>
    <source>
        <strain evidence="7 8">DHC34</strain>
    </source>
</reference>
<dbReference type="OrthoDB" id="9777604at2"/>
<evidence type="ECO:0000256" key="1">
    <source>
        <dbReference type="ARBA" id="ARBA00023002"/>
    </source>
</evidence>
<dbReference type="GO" id="GO:0051287">
    <property type="term" value="F:NAD binding"/>
    <property type="evidence" value="ECO:0007669"/>
    <property type="project" value="InterPro"/>
</dbReference>
<proteinExistence type="predicted"/>
<dbReference type="InterPro" id="IPR036291">
    <property type="entry name" value="NAD(P)-bd_dom_sf"/>
</dbReference>
<dbReference type="EMBL" id="RBZU01000002">
    <property type="protein sequence ID" value="RKP57643.1"/>
    <property type="molecule type" value="Genomic_DNA"/>
</dbReference>
<gene>
    <name evidence="7" type="ORF">D7S86_06775</name>
</gene>
<keyword evidence="8" id="KW-1185">Reference proteome</keyword>
<protein>
    <submittedName>
        <fullName evidence="7">NAD(P)-dependent oxidoreductase</fullName>
    </submittedName>
</protein>
<dbReference type="Gene3D" id="1.10.1040.10">
    <property type="entry name" value="N-(1-d-carboxylethyl)-l-norvaline Dehydrogenase, domain 2"/>
    <property type="match status" value="1"/>
</dbReference>
<comment type="caution">
    <text evidence="7">The sequence shown here is derived from an EMBL/GenBank/DDBJ whole genome shotgun (WGS) entry which is preliminary data.</text>
</comment>
<dbReference type="RefSeq" id="WP_121084818.1">
    <property type="nucleotide sequence ID" value="NZ_RBZU01000002.1"/>
</dbReference>
<dbReference type="AlphaFoldDB" id="A0A494Y5T5"/>
<feature type="domain" description="6-phosphogluconate dehydrogenase NADP-binding" evidence="5">
    <location>
        <begin position="5"/>
        <end position="160"/>
    </location>
</feature>
<keyword evidence="1" id="KW-0560">Oxidoreductase</keyword>
<evidence type="ECO:0000256" key="3">
    <source>
        <dbReference type="PIRSR" id="PIRSR000103-1"/>
    </source>
</evidence>
<evidence type="ECO:0000259" key="6">
    <source>
        <dbReference type="Pfam" id="PF14833"/>
    </source>
</evidence>
<dbReference type="Pfam" id="PF14833">
    <property type="entry name" value="NAD_binding_11"/>
    <property type="match status" value="1"/>
</dbReference>
<dbReference type="InterPro" id="IPR008927">
    <property type="entry name" value="6-PGluconate_DH-like_C_sf"/>
</dbReference>
<dbReference type="Pfam" id="PF03446">
    <property type="entry name" value="NAD_binding_2"/>
    <property type="match status" value="1"/>
</dbReference>